<name>A0ABN3URF3_9MICO</name>
<accession>A0ABN3URF3</accession>
<feature type="transmembrane region" description="Helical" evidence="1">
    <location>
        <begin position="104"/>
        <end position="122"/>
    </location>
</feature>
<sequence>MRKATGRYAARGLARSLTGALVLLGVMVMHGFGIGHGGLLPGHQPGHGPAPVQHAPTQVQAPHADQSGHPMMSMAPQVVILVATVAAVTPTDDLTGHGGEICTAVLRLLLGLLTLLAALALLGRPGHAAPVQTVRRRRVRGSPPTRHTTSLLLLCVSRT</sequence>
<proteinExistence type="predicted"/>
<evidence type="ECO:0000256" key="1">
    <source>
        <dbReference type="SAM" id="Phobius"/>
    </source>
</evidence>
<keyword evidence="1" id="KW-0812">Transmembrane</keyword>
<protein>
    <submittedName>
        <fullName evidence="2">Uncharacterized protein</fullName>
    </submittedName>
</protein>
<gene>
    <name evidence="2" type="ORF">GCM10009867_24320</name>
</gene>
<organism evidence="2 3">
    <name type="scientific">Pedococcus aerophilus</name>
    <dbReference type="NCBI Taxonomy" id="436356"/>
    <lineage>
        <taxon>Bacteria</taxon>
        <taxon>Bacillati</taxon>
        <taxon>Actinomycetota</taxon>
        <taxon>Actinomycetes</taxon>
        <taxon>Micrococcales</taxon>
        <taxon>Intrasporangiaceae</taxon>
        <taxon>Pedococcus</taxon>
    </lineage>
</organism>
<dbReference type="Proteomes" id="UP001501326">
    <property type="component" value="Unassembled WGS sequence"/>
</dbReference>
<dbReference type="RefSeq" id="WP_344193743.1">
    <property type="nucleotide sequence ID" value="NZ_BAAARN010000003.1"/>
</dbReference>
<keyword evidence="1" id="KW-0472">Membrane</keyword>
<reference evidence="2 3" key="1">
    <citation type="journal article" date="2019" name="Int. J. Syst. Evol. Microbiol.">
        <title>The Global Catalogue of Microorganisms (GCM) 10K type strain sequencing project: providing services to taxonomists for standard genome sequencing and annotation.</title>
        <authorList>
            <consortium name="The Broad Institute Genomics Platform"/>
            <consortium name="The Broad Institute Genome Sequencing Center for Infectious Disease"/>
            <person name="Wu L."/>
            <person name="Ma J."/>
        </authorList>
    </citation>
    <scope>NUCLEOTIDE SEQUENCE [LARGE SCALE GENOMIC DNA]</scope>
    <source>
        <strain evidence="2 3">JCM 16378</strain>
    </source>
</reference>
<dbReference type="EMBL" id="BAAARN010000003">
    <property type="protein sequence ID" value="GAA2737385.1"/>
    <property type="molecule type" value="Genomic_DNA"/>
</dbReference>
<keyword evidence="3" id="KW-1185">Reference proteome</keyword>
<comment type="caution">
    <text evidence="2">The sequence shown here is derived from an EMBL/GenBank/DDBJ whole genome shotgun (WGS) entry which is preliminary data.</text>
</comment>
<evidence type="ECO:0000313" key="2">
    <source>
        <dbReference type="EMBL" id="GAA2737385.1"/>
    </source>
</evidence>
<evidence type="ECO:0000313" key="3">
    <source>
        <dbReference type="Proteomes" id="UP001501326"/>
    </source>
</evidence>
<keyword evidence="1" id="KW-1133">Transmembrane helix</keyword>
<feature type="transmembrane region" description="Helical" evidence="1">
    <location>
        <begin position="12"/>
        <end position="32"/>
    </location>
</feature>